<name>A0ABQ3LMV0_9PSEU</name>
<feature type="transmembrane region" description="Helical" evidence="2">
    <location>
        <begin position="78"/>
        <end position="101"/>
    </location>
</feature>
<dbReference type="Proteomes" id="UP000635387">
    <property type="component" value="Unassembled WGS sequence"/>
</dbReference>
<keyword evidence="4" id="KW-1185">Reference proteome</keyword>
<accession>A0ABQ3LMV0</accession>
<feature type="region of interest" description="Disordered" evidence="1">
    <location>
        <begin position="1"/>
        <end position="68"/>
    </location>
</feature>
<evidence type="ECO:0000256" key="2">
    <source>
        <dbReference type="SAM" id="Phobius"/>
    </source>
</evidence>
<organism evidence="3 4">
    <name type="scientific">Amycolatopsis oliviviridis</name>
    <dbReference type="NCBI Taxonomy" id="1471590"/>
    <lineage>
        <taxon>Bacteria</taxon>
        <taxon>Bacillati</taxon>
        <taxon>Actinomycetota</taxon>
        <taxon>Actinomycetes</taxon>
        <taxon>Pseudonocardiales</taxon>
        <taxon>Pseudonocardiaceae</taxon>
        <taxon>Amycolatopsis</taxon>
    </lineage>
</organism>
<gene>
    <name evidence="3" type="ORF">GCM10017790_39950</name>
</gene>
<keyword evidence="2" id="KW-0812">Transmembrane</keyword>
<evidence type="ECO:0000256" key="1">
    <source>
        <dbReference type="SAM" id="MobiDB-lite"/>
    </source>
</evidence>
<evidence type="ECO:0000313" key="4">
    <source>
        <dbReference type="Proteomes" id="UP000635387"/>
    </source>
</evidence>
<dbReference type="RefSeq" id="WP_191255978.1">
    <property type="nucleotide sequence ID" value="NZ_BNAY01000004.1"/>
</dbReference>
<reference evidence="4" key="1">
    <citation type="journal article" date="2019" name="Int. J. Syst. Evol. Microbiol.">
        <title>The Global Catalogue of Microorganisms (GCM) 10K type strain sequencing project: providing services to taxonomists for standard genome sequencing and annotation.</title>
        <authorList>
            <consortium name="The Broad Institute Genomics Platform"/>
            <consortium name="The Broad Institute Genome Sequencing Center for Infectious Disease"/>
            <person name="Wu L."/>
            <person name="Ma J."/>
        </authorList>
    </citation>
    <scope>NUCLEOTIDE SEQUENCE [LARGE SCALE GENOMIC DNA]</scope>
    <source>
        <strain evidence="4">CGMCC 4.7683</strain>
    </source>
</reference>
<keyword evidence="2" id="KW-0472">Membrane</keyword>
<evidence type="ECO:0000313" key="3">
    <source>
        <dbReference type="EMBL" id="GHH20268.1"/>
    </source>
</evidence>
<feature type="compositionally biased region" description="Low complexity" evidence="1">
    <location>
        <begin position="32"/>
        <end position="47"/>
    </location>
</feature>
<feature type="region of interest" description="Disordered" evidence="1">
    <location>
        <begin position="102"/>
        <end position="143"/>
    </location>
</feature>
<keyword evidence="2" id="KW-1133">Transmembrane helix</keyword>
<dbReference type="EMBL" id="BNAY01000004">
    <property type="protein sequence ID" value="GHH20268.1"/>
    <property type="molecule type" value="Genomic_DNA"/>
</dbReference>
<sequence length="143" mass="14873">MNDPQRPSGDEDKTVEQPAVGDETAKKPVEPPAETAETPSETPAAAPAGPPPGWVPVQQAPPKKGGFRRFAGHRATQLAAVGLLGFILGGGVIGTAVGLAVGRHDDRPGISREHRGQDGPGAHRDFRDFRGGPGDRGQRHDGN</sequence>
<proteinExistence type="predicted"/>
<feature type="compositionally biased region" description="Basic and acidic residues" evidence="1">
    <location>
        <begin position="102"/>
        <end position="130"/>
    </location>
</feature>
<comment type="caution">
    <text evidence="3">The sequence shown here is derived from an EMBL/GenBank/DDBJ whole genome shotgun (WGS) entry which is preliminary data.</text>
</comment>
<protein>
    <submittedName>
        <fullName evidence="3">Uncharacterized protein</fullName>
    </submittedName>
</protein>